<feature type="active site" description="Proton donor" evidence="7">
    <location>
        <position position="372"/>
    </location>
</feature>
<dbReference type="GO" id="GO:0097176">
    <property type="term" value="P:epoxide metabolic process"/>
    <property type="evidence" value="ECO:0007669"/>
    <property type="project" value="TreeGrafter"/>
</dbReference>
<keyword evidence="11" id="KW-1185">Reference proteome</keyword>
<feature type="active site" description="Proton acceptor" evidence="7">
    <location>
        <position position="427"/>
    </location>
</feature>
<evidence type="ECO:0000313" key="10">
    <source>
        <dbReference type="EMBL" id="KAJ3662803.1"/>
    </source>
</evidence>
<proteinExistence type="inferred from homology"/>
<dbReference type="GO" id="GO:0033961">
    <property type="term" value="F:cis-stilbene-oxide hydrolase activity"/>
    <property type="evidence" value="ECO:0007669"/>
    <property type="project" value="UniProtKB-UniRule"/>
</dbReference>
<evidence type="ECO:0000256" key="8">
    <source>
        <dbReference type="SAM" id="SignalP"/>
    </source>
</evidence>
<sequence>MGALVKFIVLIIALAVGNVIYKINQHPPVTVPPEKWWGPGEPPSKEDKSIVPFKISVSNTVLEDLQNRLKSARDFVPPLEGVQQQYGINTKLLKTVVDFWLTKYDWREREKFLNQYPQFKTKIQGLDIHYLHVKPKNVPSDVKVLPLLLLHGWPGTVREFYEIIPLLTTVQKDKNFVFEVIAPSLPGYGFSQAAAKPGLGASKVAVVFKNLMKRLGYEKYYVQGGDWGSSIGSSMALFFPEHVKGIHLNMCMSNSLLSKMKLLAGSVWPSLVVDEKHKHKLYPLGDYISNALLEFGYMHLQATKPDTVGVGLNDSPVGLAAYILEKFTTWTDPAWKNRADGGLLEKYTYAKLLDNVMIYWITNSITTSMRLYSETINKEENAFEEMGPIQVPAACALFDKEIIYQPRTILQDKYPKLVQANEYDGGHFAAFEVPETLAKDIWLAVTKIEDLPPPK</sequence>
<name>A0AA38IR41_9CUCU</name>
<keyword evidence="5 6" id="KW-0378">Hydrolase</keyword>
<feature type="chain" id="PRO_5041385988" description="Epoxide hydrolase" evidence="8">
    <location>
        <begin position="18"/>
        <end position="455"/>
    </location>
</feature>
<comment type="caution">
    <text evidence="10">The sequence shown here is derived from an EMBL/GenBank/DDBJ whole genome shotgun (WGS) entry which is preliminary data.</text>
</comment>
<dbReference type="InterPro" id="IPR010497">
    <property type="entry name" value="Epoxide_hydro_N"/>
</dbReference>
<evidence type="ECO:0000256" key="6">
    <source>
        <dbReference type="PIRNR" id="PIRNR001112"/>
    </source>
</evidence>
<comment type="function">
    <text evidence="6">Catalyzes juvenile hormone hydrolysis.</text>
</comment>
<evidence type="ECO:0000256" key="7">
    <source>
        <dbReference type="PIRSR" id="PIRSR001112-1"/>
    </source>
</evidence>
<keyword evidence="6" id="KW-0256">Endoplasmic reticulum</keyword>
<dbReference type="SUPFAM" id="SSF53474">
    <property type="entry name" value="alpha/beta-Hydrolases"/>
    <property type="match status" value="1"/>
</dbReference>
<dbReference type="PRINTS" id="PR00412">
    <property type="entry name" value="EPOXHYDRLASE"/>
</dbReference>
<accession>A0AA38IR41</accession>
<dbReference type="PIRSF" id="PIRSF001112">
    <property type="entry name" value="Epoxide_hydrolase"/>
    <property type="match status" value="1"/>
</dbReference>
<reference evidence="10" key="1">
    <citation type="journal article" date="2023" name="G3 (Bethesda)">
        <title>Whole genome assemblies of Zophobas morio and Tenebrio molitor.</title>
        <authorList>
            <person name="Kaur S."/>
            <person name="Stinson S.A."/>
            <person name="diCenzo G.C."/>
        </authorList>
    </citation>
    <scope>NUCLEOTIDE SEQUENCE</scope>
    <source>
        <strain evidence="10">QUZm001</strain>
    </source>
</reference>
<evidence type="ECO:0000256" key="4">
    <source>
        <dbReference type="ARBA" id="ARBA00022797"/>
    </source>
</evidence>
<dbReference type="GO" id="GO:0005789">
    <property type="term" value="C:endoplasmic reticulum membrane"/>
    <property type="evidence" value="ECO:0007669"/>
    <property type="project" value="UniProtKB-SubCell"/>
</dbReference>
<organism evidence="10 11">
    <name type="scientific">Zophobas morio</name>
    <dbReference type="NCBI Taxonomy" id="2755281"/>
    <lineage>
        <taxon>Eukaryota</taxon>
        <taxon>Metazoa</taxon>
        <taxon>Ecdysozoa</taxon>
        <taxon>Arthropoda</taxon>
        <taxon>Hexapoda</taxon>
        <taxon>Insecta</taxon>
        <taxon>Pterygota</taxon>
        <taxon>Neoptera</taxon>
        <taxon>Endopterygota</taxon>
        <taxon>Coleoptera</taxon>
        <taxon>Polyphaga</taxon>
        <taxon>Cucujiformia</taxon>
        <taxon>Tenebrionidae</taxon>
        <taxon>Zophobas</taxon>
    </lineage>
</organism>
<dbReference type="EMBL" id="JALNTZ010000002">
    <property type="protein sequence ID" value="KAJ3662803.1"/>
    <property type="molecule type" value="Genomic_DNA"/>
</dbReference>
<feature type="signal peptide" evidence="8">
    <location>
        <begin position="1"/>
        <end position="17"/>
    </location>
</feature>
<dbReference type="InterPro" id="IPR029058">
    <property type="entry name" value="AB_hydrolase_fold"/>
</dbReference>
<evidence type="ECO:0000256" key="3">
    <source>
        <dbReference type="ARBA" id="ARBA00010088"/>
    </source>
</evidence>
<evidence type="ECO:0000256" key="1">
    <source>
        <dbReference type="ARBA" id="ARBA00000221"/>
    </source>
</evidence>
<comment type="subcellular location">
    <subcellularLocation>
        <location evidence="6">Endoplasmic reticulum membrane</location>
    </subcellularLocation>
    <subcellularLocation>
        <location evidence="2">Microsome membrane</location>
        <topology evidence="2">Single-pass membrane protein</topology>
    </subcellularLocation>
</comment>
<evidence type="ECO:0000256" key="5">
    <source>
        <dbReference type="ARBA" id="ARBA00022801"/>
    </source>
</evidence>
<dbReference type="InterPro" id="IPR016292">
    <property type="entry name" value="Epoxide_hydrolase"/>
</dbReference>
<keyword evidence="6" id="KW-0472">Membrane</keyword>
<comment type="catalytic activity">
    <reaction evidence="6">
        <text>cis-stilbene oxide + H2O = (1R,2R)-hydrobenzoin</text>
        <dbReference type="Rhea" id="RHEA:23900"/>
        <dbReference type="ChEBI" id="CHEBI:15377"/>
        <dbReference type="ChEBI" id="CHEBI:50004"/>
        <dbReference type="ChEBI" id="CHEBI:50014"/>
        <dbReference type="EC" id="3.3.2.9"/>
    </reaction>
</comment>
<dbReference type="PANTHER" id="PTHR21661">
    <property type="entry name" value="EPOXIDE HYDROLASE 1-RELATED"/>
    <property type="match status" value="1"/>
</dbReference>
<evidence type="ECO:0000313" key="11">
    <source>
        <dbReference type="Proteomes" id="UP001168821"/>
    </source>
</evidence>
<dbReference type="Proteomes" id="UP001168821">
    <property type="component" value="Unassembled WGS sequence"/>
</dbReference>
<dbReference type="AlphaFoldDB" id="A0AA38IR41"/>
<feature type="domain" description="Epoxide hydrolase N-terminal" evidence="9">
    <location>
        <begin position="51"/>
        <end position="160"/>
    </location>
</feature>
<dbReference type="InterPro" id="IPR000639">
    <property type="entry name" value="Epox_hydrolase-like"/>
</dbReference>
<dbReference type="Pfam" id="PF06441">
    <property type="entry name" value="EHN"/>
    <property type="match status" value="1"/>
</dbReference>
<keyword evidence="4 6" id="KW-0058">Aromatic hydrocarbons catabolism</keyword>
<comment type="similarity">
    <text evidence="3 6">Belongs to the peptidase S33 family.</text>
</comment>
<feature type="active site" description="Nucleophile" evidence="7">
    <location>
        <position position="226"/>
    </location>
</feature>
<comment type="catalytic activity">
    <reaction evidence="1 6">
        <text>1-(4-methoxyphenyl)-N-methyl-N-[(3-methyloxetan-3-yl)methyl]methanamine + H2O = 2-{[(4-methoxybenzyl)(methyl)amino]methyl}-2-methylpropane-1,3-diol</text>
        <dbReference type="Rhea" id="RHEA:55764"/>
        <dbReference type="ChEBI" id="CHEBI:15377"/>
        <dbReference type="ChEBI" id="CHEBI:139161"/>
        <dbReference type="ChEBI" id="CHEBI:139164"/>
        <dbReference type="EC" id="3.3.2.9"/>
    </reaction>
</comment>
<dbReference type="Gene3D" id="3.40.50.1820">
    <property type="entry name" value="alpha/beta hydrolase"/>
    <property type="match status" value="1"/>
</dbReference>
<gene>
    <name evidence="10" type="ORF">Zmor_007130</name>
</gene>
<dbReference type="EC" id="3.3.2.9" evidence="6"/>
<evidence type="ECO:0000259" key="9">
    <source>
        <dbReference type="Pfam" id="PF06441"/>
    </source>
</evidence>
<dbReference type="PANTHER" id="PTHR21661:SF35">
    <property type="entry name" value="EPOXIDE HYDROLASE"/>
    <property type="match status" value="1"/>
</dbReference>
<keyword evidence="8" id="KW-0732">Signal</keyword>
<evidence type="ECO:0000256" key="2">
    <source>
        <dbReference type="ARBA" id="ARBA00004111"/>
    </source>
</evidence>
<protein>
    <recommendedName>
        <fullName evidence="6">Epoxide hydrolase</fullName>
        <ecNumber evidence="6">3.3.2.9</ecNumber>
    </recommendedName>
</protein>